<feature type="region of interest" description="Disordered" evidence="1">
    <location>
        <begin position="200"/>
        <end position="236"/>
    </location>
</feature>
<reference evidence="2 3" key="1">
    <citation type="submission" date="2019-03" db="EMBL/GenBank/DDBJ databases">
        <title>Genomic features of bacteria from cold environments.</title>
        <authorList>
            <person name="Shen L."/>
        </authorList>
    </citation>
    <scope>NUCLEOTIDE SEQUENCE [LARGE SCALE GENOMIC DNA]</scope>
    <source>
        <strain evidence="3">T3246-1</strain>
    </source>
</reference>
<evidence type="ECO:0000313" key="3">
    <source>
        <dbReference type="Proteomes" id="UP000504882"/>
    </source>
</evidence>
<dbReference type="Pfam" id="PF12502">
    <property type="entry name" value="DUF3710"/>
    <property type="match status" value="1"/>
</dbReference>
<dbReference type="Proteomes" id="UP000504882">
    <property type="component" value="Unassembled WGS sequence"/>
</dbReference>
<comment type="caution">
    <text evidence="2">The sequence shown here is derived from an EMBL/GenBank/DDBJ whole genome shotgun (WGS) entry which is preliminary data.</text>
</comment>
<protein>
    <submittedName>
        <fullName evidence="2">DUF3710 domain-containing protein</fullName>
    </submittedName>
</protein>
<gene>
    <name evidence="2" type="ORF">EXU48_21695</name>
</gene>
<dbReference type="InterPro" id="IPR022183">
    <property type="entry name" value="DUF3710"/>
</dbReference>
<dbReference type="RefSeq" id="WP_133109787.1">
    <property type="nucleotide sequence ID" value="NZ_SMNA01000014.1"/>
</dbReference>
<evidence type="ECO:0000313" key="2">
    <source>
        <dbReference type="EMBL" id="TDE88928.1"/>
    </source>
</evidence>
<name>A0ABY2DXQ7_9MICO</name>
<evidence type="ECO:0000256" key="1">
    <source>
        <dbReference type="SAM" id="MobiDB-lite"/>
    </source>
</evidence>
<proteinExistence type="predicted"/>
<organism evidence="2 3">
    <name type="scientific">Occultella glacieicola</name>
    <dbReference type="NCBI Taxonomy" id="2518684"/>
    <lineage>
        <taxon>Bacteria</taxon>
        <taxon>Bacillati</taxon>
        <taxon>Actinomycetota</taxon>
        <taxon>Actinomycetes</taxon>
        <taxon>Micrococcales</taxon>
        <taxon>Ruaniaceae</taxon>
        <taxon>Occultella</taxon>
    </lineage>
</organism>
<keyword evidence="3" id="KW-1185">Reference proteome</keyword>
<feature type="compositionally biased region" description="Basic and acidic residues" evidence="1">
    <location>
        <begin position="225"/>
        <end position="236"/>
    </location>
</feature>
<dbReference type="EMBL" id="SMNA01000014">
    <property type="protein sequence ID" value="TDE88928.1"/>
    <property type="molecule type" value="Genomic_DNA"/>
</dbReference>
<accession>A0ABY2DXQ7</accession>
<feature type="region of interest" description="Disordered" evidence="1">
    <location>
        <begin position="1"/>
        <end position="43"/>
    </location>
</feature>
<sequence length="236" mass="25380">MALFGRRKKDAAAPEPEGSGDRLDTAESPVEPEGRGPWDADEVPELGSRIDLGAIRLPKRAGSQVKMELDSKTRRVVAVRLMLDASSLQLQAFAAPRSEGLWEELRGEIRDQVVKQGGSADERSGPFGRELLARLPARLPDGRTGSRPARFIGVDGPRWFLRAVVSGKATVDAEAAAALEDILADVVVVRGTDARPPRDLLTLHLPGRPAEAGPEVPGGRPSLDLPKRGPEITETR</sequence>